<dbReference type="PANTHER" id="PTHR11626">
    <property type="entry name" value="FARNESYL-DIPHOSPHATE FARNESYLTRANSFERASE"/>
    <property type="match status" value="1"/>
</dbReference>
<evidence type="ECO:0000256" key="2">
    <source>
        <dbReference type="SAM" id="Phobius"/>
    </source>
</evidence>
<dbReference type="Gene3D" id="1.10.600.10">
    <property type="entry name" value="Farnesyl Diphosphate Synthase"/>
    <property type="match status" value="1"/>
</dbReference>
<dbReference type="SFLD" id="SFLDG01018">
    <property type="entry name" value="Squalene/Phytoene_Synthase_Lik"/>
    <property type="match status" value="1"/>
</dbReference>
<keyword evidence="4" id="KW-1185">Reference proteome</keyword>
<organism evidence="3 4">
    <name type="scientific">Candidatus Avelusimicrobium gallicola</name>
    <dbReference type="NCBI Taxonomy" id="2562704"/>
    <lineage>
        <taxon>Bacteria</taxon>
        <taxon>Pseudomonadati</taxon>
        <taxon>Elusimicrobiota</taxon>
        <taxon>Elusimicrobia</taxon>
        <taxon>Elusimicrobiales</taxon>
        <taxon>Elusimicrobiaceae</taxon>
        <taxon>Candidatus Avelusimicrobium</taxon>
    </lineage>
</organism>
<keyword evidence="2" id="KW-0472">Membrane</keyword>
<dbReference type="AlphaFoldDB" id="A0A1Y4DB55"/>
<protein>
    <submittedName>
        <fullName evidence="3">Uncharacterized protein</fullName>
    </submittedName>
</protein>
<dbReference type="InterPro" id="IPR019845">
    <property type="entry name" value="Squalene/phytoene_synthase_CS"/>
</dbReference>
<evidence type="ECO:0000313" key="4">
    <source>
        <dbReference type="Proteomes" id="UP000196368"/>
    </source>
</evidence>
<dbReference type="GO" id="GO:0051996">
    <property type="term" value="F:squalene synthase [NAD(P)H] activity"/>
    <property type="evidence" value="ECO:0007669"/>
    <property type="project" value="InterPro"/>
</dbReference>
<dbReference type="GO" id="GO:0045338">
    <property type="term" value="P:farnesyl diphosphate metabolic process"/>
    <property type="evidence" value="ECO:0007669"/>
    <property type="project" value="InterPro"/>
</dbReference>
<keyword evidence="1" id="KW-0808">Transferase</keyword>
<feature type="transmembrane region" description="Helical" evidence="2">
    <location>
        <begin position="6"/>
        <end position="26"/>
    </location>
</feature>
<dbReference type="EMBL" id="NFJD01000005">
    <property type="protein sequence ID" value="OUO56045.1"/>
    <property type="molecule type" value="Genomic_DNA"/>
</dbReference>
<keyword evidence="2" id="KW-0812">Transmembrane</keyword>
<evidence type="ECO:0000256" key="1">
    <source>
        <dbReference type="ARBA" id="ARBA00022679"/>
    </source>
</evidence>
<feature type="transmembrane region" description="Helical" evidence="2">
    <location>
        <begin position="337"/>
        <end position="359"/>
    </location>
</feature>
<dbReference type="PANTHER" id="PTHR11626:SF2">
    <property type="entry name" value="SQUALENE SYNTHASE"/>
    <property type="match status" value="1"/>
</dbReference>
<dbReference type="InterPro" id="IPR044844">
    <property type="entry name" value="Trans_IPPS_euk-type"/>
</dbReference>
<dbReference type="SUPFAM" id="SSF48576">
    <property type="entry name" value="Terpenoid synthases"/>
    <property type="match status" value="1"/>
</dbReference>
<accession>A0A1Y4DB55</accession>
<keyword evidence="2" id="KW-1133">Transmembrane helix</keyword>
<dbReference type="Pfam" id="PF00494">
    <property type="entry name" value="SQS_PSY"/>
    <property type="match status" value="1"/>
</dbReference>
<proteinExistence type="predicted"/>
<dbReference type="Proteomes" id="UP000196368">
    <property type="component" value="Unassembled WGS sequence"/>
</dbReference>
<dbReference type="PROSITE" id="PS01045">
    <property type="entry name" value="SQUALEN_PHYTOEN_SYN_2"/>
    <property type="match status" value="1"/>
</dbReference>
<evidence type="ECO:0000313" key="3">
    <source>
        <dbReference type="EMBL" id="OUO56045.1"/>
    </source>
</evidence>
<gene>
    <name evidence="3" type="ORF">B5F75_07135</name>
</gene>
<dbReference type="InterPro" id="IPR008949">
    <property type="entry name" value="Isoprenoid_synthase_dom_sf"/>
</dbReference>
<dbReference type="InterPro" id="IPR002060">
    <property type="entry name" value="Squ/phyt_synthse"/>
</dbReference>
<reference evidence="4" key="1">
    <citation type="submission" date="2017-04" db="EMBL/GenBank/DDBJ databases">
        <title>Function of individual gut microbiota members based on whole genome sequencing of pure cultures obtained from chicken caecum.</title>
        <authorList>
            <person name="Medvecky M."/>
            <person name="Cejkova D."/>
            <person name="Polansky O."/>
            <person name="Karasova D."/>
            <person name="Kubasova T."/>
            <person name="Cizek A."/>
            <person name="Rychlik I."/>
        </authorList>
    </citation>
    <scope>NUCLEOTIDE SEQUENCE [LARGE SCALE GENOMIC DNA]</scope>
    <source>
        <strain evidence="4">An273</strain>
    </source>
</reference>
<sequence>MTLIITFNNFIVILCVIARGSVNYFFKFAILIYMDTQTFLKNTSRSLYLSVQALPSAMRPTFGIAYLLCRYADTIADTPILPSSRRLYWVERFPHLIQTQDPQEIAQLTSEISGGSENPYEEALIEHLPQCLACLNRIPPHLQELIMDVVYAVCDGMQTDLSFFPHEKAPLPKAFDAPADLERYCRLMGGKPGLFWSRLICRTMPIAMPEEEFFELGQHIGDALQIVNILRDLPKDLRIGRCYFPSTDLQQAGLSAPDLLNPANSPRFEPVKRKWIAWGIANLKSAKAYFEQLPKTQPGLRAAVAWPILWTADTLFKVYQEPQLLNPKRRVKISRGVIYRTMAASPAFLLSNAVFAKWLDFKLRKFR</sequence>
<dbReference type="SFLD" id="SFLDS00005">
    <property type="entry name" value="Isoprenoid_Synthase_Type_I"/>
    <property type="match status" value="1"/>
</dbReference>
<comment type="caution">
    <text evidence="3">The sequence shown here is derived from an EMBL/GenBank/DDBJ whole genome shotgun (WGS) entry which is preliminary data.</text>
</comment>
<name>A0A1Y4DB55_9BACT</name>